<dbReference type="GO" id="GO:0008173">
    <property type="term" value="F:RNA methyltransferase activity"/>
    <property type="evidence" value="ECO:0007669"/>
    <property type="project" value="InterPro"/>
</dbReference>
<feature type="domain" description="tRNA/rRNA methyltransferase SpoU type" evidence="3">
    <location>
        <begin position="5"/>
        <end position="64"/>
    </location>
</feature>
<accession>A0A6J6NFR5</accession>
<dbReference type="AlphaFoldDB" id="A0A6J6NFR5"/>
<dbReference type="GO" id="GO:0032259">
    <property type="term" value="P:methylation"/>
    <property type="evidence" value="ECO:0007669"/>
    <property type="project" value="UniProtKB-KW"/>
</dbReference>
<sequence>MELAEGAVPLHETDLSGNVCIVMGHEDRGLSKELLAGADALAYIPQLGKIGSLNVGTAAAIAMYETRRAGWTAED</sequence>
<dbReference type="GO" id="GO:0003723">
    <property type="term" value="F:RNA binding"/>
    <property type="evidence" value="ECO:0007669"/>
    <property type="project" value="InterPro"/>
</dbReference>
<keyword evidence="1" id="KW-0489">Methyltransferase</keyword>
<name>A0A6J6NFR5_9ZZZZ</name>
<dbReference type="Pfam" id="PF00588">
    <property type="entry name" value="SpoU_methylase"/>
    <property type="match status" value="1"/>
</dbReference>
<dbReference type="InterPro" id="IPR004441">
    <property type="entry name" value="rRNA_MeTrfase_TrmH"/>
</dbReference>
<proteinExistence type="predicted"/>
<evidence type="ECO:0000313" key="4">
    <source>
        <dbReference type="EMBL" id="CAB4685461.1"/>
    </source>
</evidence>
<dbReference type="PANTHER" id="PTHR46429:SF1">
    <property type="entry name" value="23S RRNA (GUANOSINE-2'-O-)-METHYLTRANSFERASE RLMB"/>
    <property type="match status" value="1"/>
</dbReference>
<dbReference type="PANTHER" id="PTHR46429">
    <property type="entry name" value="23S RRNA (GUANOSINE-2'-O-)-METHYLTRANSFERASE RLMB"/>
    <property type="match status" value="1"/>
</dbReference>
<dbReference type="SUPFAM" id="SSF75217">
    <property type="entry name" value="alpha/beta knot"/>
    <property type="match status" value="1"/>
</dbReference>
<dbReference type="GO" id="GO:0006396">
    <property type="term" value="P:RNA processing"/>
    <property type="evidence" value="ECO:0007669"/>
    <property type="project" value="InterPro"/>
</dbReference>
<evidence type="ECO:0000256" key="2">
    <source>
        <dbReference type="ARBA" id="ARBA00022679"/>
    </source>
</evidence>
<reference evidence="4" key="1">
    <citation type="submission" date="2020-05" db="EMBL/GenBank/DDBJ databases">
        <authorList>
            <person name="Chiriac C."/>
            <person name="Salcher M."/>
            <person name="Ghai R."/>
            <person name="Kavagutti S V."/>
        </authorList>
    </citation>
    <scope>NUCLEOTIDE SEQUENCE</scope>
</reference>
<dbReference type="Gene3D" id="3.40.1280.10">
    <property type="match status" value="1"/>
</dbReference>
<dbReference type="EMBL" id="CAEZXE010000122">
    <property type="protein sequence ID" value="CAB4685461.1"/>
    <property type="molecule type" value="Genomic_DNA"/>
</dbReference>
<evidence type="ECO:0000259" key="3">
    <source>
        <dbReference type="Pfam" id="PF00588"/>
    </source>
</evidence>
<dbReference type="InterPro" id="IPR001537">
    <property type="entry name" value="SpoU_MeTrfase"/>
</dbReference>
<organism evidence="4">
    <name type="scientific">freshwater metagenome</name>
    <dbReference type="NCBI Taxonomy" id="449393"/>
    <lineage>
        <taxon>unclassified sequences</taxon>
        <taxon>metagenomes</taxon>
        <taxon>ecological metagenomes</taxon>
    </lineage>
</organism>
<gene>
    <name evidence="4" type="ORF">UFOPK2350_01291</name>
</gene>
<evidence type="ECO:0000256" key="1">
    <source>
        <dbReference type="ARBA" id="ARBA00022603"/>
    </source>
</evidence>
<dbReference type="InterPro" id="IPR029028">
    <property type="entry name" value="Alpha/beta_knot_MTases"/>
</dbReference>
<keyword evidence="2" id="KW-0808">Transferase</keyword>
<dbReference type="InterPro" id="IPR029026">
    <property type="entry name" value="tRNA_m1G_MTases_N"/>
</dbReference>
<dbReference type="GO" id="GO:0005829">
    <property type="term" value="C:cytosol"/>
    <property type="evidence" value="ECO:0007669"/>
    <property type="project" value="TreeGrafter"/>
</dbReference>
<protein>
    <submittedName>
        <fullName evidence="4">Unannotated protein</fullName>
    </submittedName>
</protein>